<dbReference type="Proteomes" id="UP000515819">
    <property type="component" value="Chromosome"/>
</dbReference>
<reference evidence="9 10" key="1">
    <citation type="submission" date="2020-08" db="EMBL/GenBank/DDBJ databases">
        <authorList>
            <person name="Liu C."/>
            <person name="Sun Q."/>
        </authorList>
    </citation>
    <scope>NUCLEOTIDE SEQUENCE [LARGE SCALE GENOMIC DNA]</scope>
    <source>
        <strain evidence="9 10">NSJ-4</strain>
    </source>
</reference>
<dbReference type="InterPro" id="IPR014776">
    <property type="entry name" value="4pyrrole_Mease_sub2"/>
</dbReference>
<dbReference type="EC" id="2.1.1.130" evidence="9"/>
<evidence type="ECO:0000256" key="4">
    <source>
        <dbReference type="ARBA" id="ARBA00022603"/>
    </source>
</evidence>
<dbReference type="InterPro" id="IPR000878">
    <property type="entry name" value="4pyrrol_Mease"/>
</dbReference>
<evidence type="ECO:0000256" key="5">
    <source>
        <dbReference type="ARBA" id="ARBA00022679"/>
    </source>
</evidence>
<dbReference type="InterPro" id="IPR012382">
    <property type="entry name" value="CobI/CbiL"/>
</dbReference>
<dbReference type="PANTHER" id="PTHR43467">
    <property type="entry name" value="COBALT-PRECORRIN-2 C(20)-METHYLTRANSFERASE"/>
    <property type="match status" value="1"/>
</dbReference>
<dbReference type="NCBIfam" id="TIGR01467">
    <property type="entry name" value="cobI_cbiL"/>
    <property type="match status" value="1"/>
</dbReference>
<dbReference type="SUPFAM" id="SSF53790">
    <property type="entry name" value="Tetrapyrrole methylase"/>
    <property type="match status" value="1"/>
</dbReference>
<evidence type="ECO:0000256" key="3">
    <source>
        <dbReference type="ARBA" id="ARBA00022573"/>
    </source>
</evidence>
<dbReference type="UniPathway" id="UPA00148"/>
<dbReference type="KEGG" id="wcp:H9Q76_12045"/>
<dbReference type="RefSeq" id="WP_021985998.1">
    <property type="nucleotide sequence ID" value="NZ_CP060632.1"/>
</dbReference>
<dbReference type="GO" id="GO:0030788">
    <property type="term" value="F:precorrin-2 C20-methyltransferase activity"/>
    <property type="evidence" value="ECO:0007669"/>
    <property type="project" value="UniProtKB-EC"/>
</dbReference>
<gene>
    <name evidence="9" type="primary">cobI</name>
    <name evidence="9" type="ORF">H9Q76_12045</name>
</gene>
<dbReference type="GO" id="GO:0009236">
    <property type="term" value="P:cobalamin biosynthetic process"/>
    <property type="evidence" value="ECO:0007669"/>
    <property type="project" value="UniProtKB-UniRule"/>
</dbReference>
<accession>A0A7G9FLJ7</accession>
<comment type="pathway">
    <text evidence="1">Cofactor biosynthesis; adenosylcobalamin biosynthesis.</text>
</comment>
<evidence type="ECO:0000256" key="1">
    <source>
        <dbReference type="ARBA" id="ARBA00004953"/>
    </source>
</evidence>
<evidence type="ECO:0000256" key="7">
    <source>
        <dbReference type="PIRNR" id="PIRNR036427"/>
    </source>
</evidence>
<dbReference type="Pfam" id="PF00590">
    <property type="entry name" value="TP_methylase"/>
    <property type="match status" value="1"/>
</dbReference>
<dbReference type="InterPro" id="IPR014777">
    <property type="entry name" value="4pyrrole_Mease_sub1"/>
</dbReference>
<evidence type="ECO:0000256" key="2">
    <source>
        <dbReference type="ARBA" id="ARBA00005879"/>
    </source>
</evidence>
<dbReference type="CDD" id="cd11645">
    <property type="entry name" value="Precorrin_2_C20_MT"/>
    <property type="match status" value="1"/>
</dbReference>
<evidence type="ECO:0000313" key="9">
    <source>
        <dbReference type="EMBL" id="QNL99428.1"/>
    </source>
</evidence>
<comment type="similarity">
    <text evidence="2 7">Belongs to the precorrin methyltransferase family.</text>
</comment>
<keyword evidence="10" id="KW-1185">Reference proteome</keyword>
<dbReference type="InterPro" id="IPR006364">
    <property type="entry name" value="CobI/CbiL/CobIJ_dom"/>
</dbReference>
<proteinExistence type="inferred from homology"/>
<feature type="domain" description="Tetrapyrrole methylase" evidence="8">
    <location>
        <begin position="4"/>
        <end position="217"/>
    </location>
</feature>
<dbReference type="InterPro" id="IPR035996">
    <property type="entry name" value="4pyrrol_Methylase_sf"/>
</dbReference>
<dbReference type="Gene3D" id="3.30.950.10">
    <property type="entry name" value="Methyltransferase, Cobalt-precorrin-4 Transmethylase, Domain 2"/>
    <property type="match status" value="1"/>
</dbReference>
<keyword evidence="4 9" id="KW-0489">Methyltransferase</keyword>
<keyword evidence="5 9" id="KW-0808">Transferase</keyword>
<name>A0A7G9FLJ7_9FIRM</name>
<evidence type="ECO:0000256" key="6">
    <source>
        <dbReference type="ARBA" id="ARBA00022691"/>
    </source>
</evidence>
<dbReference type="AlphaFoldDB" id="A0A7G9FLJ7"/>
<dbReference type="EMBL" id="CP060632">
    <property type="protein sequence ID" value="QNL99428.1"/>
    <property type="molecule type" value="Genomic_DNA"/>
</dbReference>
<dbReference type="PIRSF" id="PIRSF036427">
    <property type="entry name" value="Precrrn-2_mtase"/>
    <property type="match status" value="1"/>
</dbReference>
<dbReference type="Gene3D" id="3.40.1010.10">
    <property type="entry name" value="Cobalt-precorrin-4 Transmethylase, Domain 1"/>
    <property type="match status" value="1"/>
</dbReference>
<protein>
    <submittedName>
        <fullName evidence="9">Precorrin-2 C(20)-methyltransferase</fullName>
        <ecNumber evidence="9">2.1.1.130</ecNumber>
    </submittedName>
</protein>
<evidence type="ECO:0000259" key="8">
    <source>
        <dbReference type="Pfam" id="PF00590"/>
    </source>
</evidence>
<sequence>MEGRLIGVGVGPGDPELLTLAAVRAIRESDCILLPNEKKEECYAYKIVRQVVPEIEEKEICPMQFPMTKDADVLRAAQDRCFAEVQARMRQGKTLVFLTIGDPSVYSTYHYIHRRVLAAGMPASMISGVPSFCAVAARLGISLADQGEEIHIIPGSYAVEDTADYDGTRIYMKSGKKLEQLIGMLRTELVRRRQQGEYLEVYGVSNCGLPEERVMHGIDALTQAASYLTIVIVKVKKQDK</sequence>
<dbReference type="PANTHER" id="PTHR43467:SF2">
    <property type="entry name" value="COBALT-PRECORRIN-2 C(20)-METHYLTRANSFERASE"/>
    <property type="match status" value="1"/>
</dbReference>
<organism evidence="9 10">
    <name type="scientific">Wujia chipingensis</name>
    <dbReference type="NCBI Taxonomy" id="2763670"/>
    <lineage>
        <taxon>Bacteria</taxon>
        <taxon>Bacillati</taxon>
        <taxon>Bacillota</taxon>
        <taxon>Clostridia</taxon>
        <taxon>Lachnospirales</taxon>
        <taxon>Lachnospiraceae</taxon>
        <taxon>Wujia</taxon>
    </lineage>
</organism>
<keyword evidence="6" id="KW-0949">S-adenosyl-L-methionine</keyword>
<evidence type="ECO:0000313" key="10">
    <source>
        <dbReference type="Proteomes" id="UP000515819"/>
    </source>
</evidence>
<dbReference type="GO" id="GO:0032259">
    <property type="term" value="P:methylation"/>
    <property type="evidence" value="ECO:0007669"/>
    <property type="project" value="UniProtKB-KW"/>
</dbReference>
<keyword evidence="3" id="KW-0169">Cobalamin biosynthesis</keyword>